<dbReference type="InterPro" id="IPR004312">
    <property type="entry name" value="ATHILA_Orf1_C"/>
</dbReference>
<sequence>MVRTLNCPLTFKFNSSPSQDIQTCKNCDTKIAIKFRVDGEELTVDYDKMHPWLGFPRNGFASKPKGWNATSVWEMLTGQSSFTPRNAGNKWIKDESFLYLHKYLCYALFGRVEASKVQIRDLFVLESIESPPEETKYHQECNRECCVEDRDVSTAQHQPLPSPLDPDTADDTLVTPVDTTTHPADTPPGDMTLDRADDQPRRFNFGHF</sequence>
<evidence type="ECO:0000313" key="4">
    <source>
        <dbReference type="Proteomes" id="UP000027138"/>
    </source>
</evidence>
<keyword evidence="4" id="KW-1185">Reference proteome</keyword>
<dbReference type="OrthoDB" id="1112236at2759"/>
<feature type="region of interest" description="Disordered" evidence="1">
    <location>
        <begin position="152"/>
        <end position="208"/>
    </location>
</feature>
<reference evidence="3 4" key="1">
    <citation type="journal article" date="2014" name="PLoS ONE">
        <title>Global Analysis of Gene Expression Profiles in Physic Nut (Jatropha curcas L.) Seedlings Exposed to Salt Stress.</title>
        <authorList>
            <person name="Zhang L."/>
            <person name="Zhang C."/>
            <person name="Wu P."/>
            <person name="Chen Y."/>
            <person name="Li M."/>
            <person name="Jiang H."/>
            <person name="Wu G."/>
        </authorList>
    </citation>
    <scope>NUCLEOTIDE SEQUENCE [LARGE SCALE GENOMIC DNA]</scope>
    <source>
        <strain evidence="4">cv. GZQX0401</strain>
        <tissue evidence="3">Young leaves</tissue>
    </source>
</reference>
<dbReference type="AlphaFoldDB" id="A0A067JP20"/>
<name>A0A067JP20_JATCU</name>
<dbReference type="EMBL" id="KK915579">
    <property type="protein sequence ID" value="KDP21730.1"/>
    <property type="molecule type" value="Genomic_DNA"/>
</dbReference>
<accession>A0A067JP20</accession>
<dbReference type="Proteomes" id="UP000027138">
    <property type="component" value="Unassembled WGS sequence"/>
</dbReference>
<feature type="compositionally biased region" description="Low complexity" evidence="1">
    <location>
        <begin position="171"/>
        <end position="181"/>
    </location>
</feature>
<evidence type="ECO:0000313" key="3">
    <source>
        <dbReference type="EMBL" id="KDP21730.1"/>
    </source>
</evidence>
<evidence type="ECO:0000256" key="1">
    <source>
        <dbReference type="SAM" id="MobiDB-lite"/>
    </source>
</evidence>
<protein>
    <recommendedName>
        <fullName evidence="2">Arabidopsis retrotransposon Orf1 C-terminal domain-containing protein</fullName>
    </recommendedName>
</protein>
<feature type="domain" description="Arabidopsis retrotransposon Orf1 C-terminal" evidence="2">
    <location>
        <begin position="32"/>
        <end position="126"/>
    </location>
</feature>
<gene>
    <name evidence="3" type="ORF">JCGZ_03212</name>
</gene>
<feature type="compositionally biased region" description="Basic and acidic residues" evidence="1">
    <location>
        <begin position="192"/>
        <end position="201"/>
    </location>
</feature>
<organism evidence="3 4">
    <name type="scientific">Jatropha curcas</name>
    <name type="common">Barbados nut</name>
    <dbReference type="NCBI Taxonomy" id="180498"/>
    <lineage>
        <taxon>Eukaryota</taxon>
        <taxon>Viridiplantae</taxon>
        <taxon>Streptophyta</taxon>
        <taxon>Embryophyta</taxon>
        <taxon>Tracheophyta</taxon>
        <taxon>Spermatophyta</taxon>
        <taxon>Magnoliopsida</taxon>
        <taxon>eudicotyledons</taxon>
        <taxon>Gunneridae</taxon>
        <taxon>Pentapetalae</taxon>
        <taxon>rosids</taxon>
        <taxon>fabids</taxon>
        <taxon>Malpighiales</taxon>
        <taxon>Euphorbiaceae</taxon>
        <taxon>Crotonoideae</taxon>
        <taxon>Jatropheae</taxon>
        <taxon>Jatropha</taxon>
    </lineage>
</organism>
<proteinExistence type="predicted"/>
<dbReference type="Pfam" id="PF03078">
    <property type="entry name" value="ATHILA"/>
    <property type="match status" value="1"/>
</dbReference>
<evidence type="ECO:0000259" key="2">
    <source>
        <dbReference type="Pfam" id="PF03078"/>
    </source>
</evidence>